<proteinExistence type="predicted"/>
<evidence type="ECO:0000313" key="7">
    <source>
        <dbReference type="Proteomes" id="UP000361468"/>
    </source>
</evidence>
<dbReference type="AlphaFoldDB" id="A0A378YUA9"/>
<keyword evidence="7" id="KW-1185">Reference proteome</keyword>
<dbReference type="PRINTS" id="PR00040">
    <property type="entry name" value="HTHMERR"/>
</dbReference>
<sequence>MSTSAAESRHVTVREAAERLGVTPRTLKYYEEKGLIVPTRSEGHYRLYTQEDLEKFVRILRMRSLGFSLQTIAEILSKPIEASTPTSTAVSLASLREVEASLVRQVEAVDARIQAVRKEMREAMAVRDEIEYDLQYIRRRIAGEPKDALIRERRERALAKRGKGQGAPKARKAAEK</sequence>
<dbReference type="GO" id="GO:0003677">
    <property type="term" value="F:DNA binding"/>
    <property type="evidence" value="ECO:0007669"/>
    <property type="project" value="UniProtKB-KW"/>
</dbReference>
<dbReference type="Pfam" id="PF13411">
    <property type="entry name" value="MerR_1"/>
    <property type="match status" value="1"/>
</dbReference>
<feature type="domain" description="HTH merR-type" evidence="3">
    <location>
        <begin position="10"/>
        <end position="78"/>
    </location>
</feature>
<dbReference type="GO" id="GO:0003700">
    <property type="term" value="F:DNA-binding transcription factor activity"/>
    <property type="evidence" value="ECO:0007669"/>
    <property type="project" value="InterPro"/>
</dbReference>
<dbReference type="InterPro" id="IPR047057">
    <property type="entry name" value="MerR_fam"/>
</dbReference>
<gene>
    <name evidence="4" type="primary">zntR_2</name>
    <name evidence="4" type="ORF">NCTC13160_03576</name>
    <name evidence="5" type="ORF">PPN31119_00124</name>
</gene>
<evidence type="ECO:0000256" key="1">
    <source>
        <dbReference type="ARBA" id="ARBA00023125"/>
    </source>
</evidence>
<dbReference type="RefSeq" id="WP_025249825.1">
    <property type="nucleotide sequence ID" value="NZ_CABPSO010000001.1"/>
</dbReference>
<dbReference type="EMBL" id="CABPSO010000001">
    <property type="protein sequence ID" value="VVE60087.1"/>
    <property type="molecule type" value="Genomic_DNA"/>
</dbReference>
<name>A0A378YUA9_9BURK</name>
<dbReference type="InterPro" id="IPR009061">
    <property type="entry name" value="DNA-bd_dom_put_sf"/>
</dbReference>
<dbReference type="EMBL" id="UGSG01000001">
    <property type="protein sequence ID" value="SUA80120.1"/>
    <property type="molecule type" value="Genomic_DNA"/>
</dbReference>
<reference evidence="5 7" key="2">
    <citation type="submission" date="2019-08" db="EMBL/GenBank/DDBJ databases">
        <authorList>
            <person name="Peeters C."/>
        </authorList>
    </citation>
    <scope>NUCLEOTIDE SEQUENCE [LARGE SCALE GENOMIC DNA]</scope>
    <source>
        <strain evidence="5 7">LMG 31119</strain>
    </source>
</reference>
<reference evidence="4 6" key="1">
    <citation type="submission" date="2018-06" db="EMBL/GenBank/DDBJ databases">
        <authorList>
            <consortium name="Pathogen Informatics"/>
            <person name="Doyle S."/>
        </authorList>
    </citation>
    <scope>NUCLEOTIDE SEQUENCE [LARGE SCALE GENOMIC DNA]</scope>
    <source>
        <strain evidence="4 6">NCTC13160</strain>
    </source>
</reference>
<dbReference type="KEGG" id="ppnm:LV28_18120"/>
<dbReference type="Gene3D" id="1.10.1660.10">
    <property type="match status" value="1"/>
</dbReference>
<keyword evidence="1" id="KW-0238">DNA-binding</keyword>
<evidence type="ECO:0000313" key="4">
    <source>
        <dbReference type="EMBL" id="SUA80120.1"/>
    </source>
</evidence>
<dbReference type="STRING" id="93220.A6P55_15325"/>
<evidence type="ECO:0000256" key="2">
    <source>
        <dbReference type="SAM" id="MobiDB-lite"/>
    </source>
</evidence>
<dbReference type="SUPFAM" id="SSF46955">
    <property type="entry name" value="Putative DNA-binding domain"/>
    <property type="match status" value="1"/>
</dbReference>
<dbReference type="CDD" id="cd00592">
    <property type="entry name" value="HTH_MerR-like"/>
    <property type="match status" value="1"/>
</dbReference>
<dbReference type="Proteomes" id="UP000254573">
    <property type="component" value="Unassembled WGS sequence"/>
</dbReference>
<dbReference type="InterPro" id="IPR000551">
    <property type="entry name" value="MerR-type_HTH_dom"/>
</dbReference>
<dbReference type="PANTHER" id="PTHR30204">
    <property type="entry name" value="REDOX-CYCLING DRUG-SENSING TRANSCRIPTIONAL ACTIVATOR SOXR"/>
    <property type="match status" value="1"/>
</dbReference>
<dbReference type="KEGG" id="ppno:DA70_12575"/>
<evidence type="ECO:0000259" key="3">
    <source>
        <dbReference type="PROSITE" id="PS50937"/>
    </source>
</evidence>
<protein>
    <submittedName>
        <fullName evidence="5">MerR family transcriptional regulator</fullName>
    </submittedName>
    <submittedName>
        <fullName evidence="4">Zn(II)-responsive regulator of zntA</fullName>
    </submittedName>
</protein>
<feature type="region of interest" description="Disordered" evidence="2">
    <location>
        <begin position="154"/>
        <end position="176"/>
    </location>
</feature>
<dbReference type="PROSITE" id="PS50937">
    <property type="entry name" value="HTH_MERR_2"/>
    <property type="match status" value="1"/>
</dbReference>
<evidence type="ECO:0000313" key="5">
    <source>
        <dbReference type="EMBL" id="VVE60087.1"/>
    </source>
</evidence>
<dbReference type="SMART" id="SM00422">
    <property type="entry name" value="HTH_MERR"/>
    <property type="match status" value="1"/>
</dbReference>
<dbReference type="OrthoDB" id="5345718at2"/>
<organism evidence="4 6">
    <name type="scientific">Pandoraea pnomenusa</name>
    <dbReference type="NCBI Taxonomy" id="93220"/>
    <lineage>
        <taxon>Bacteria</taxon>
        <taxon>Pseudomonadati</taxon>
        <taxon>Pseudomonadota</taxon>
        <taxon>Betaproteobacteria</taxon>
        <taxon>Burkholderiales</taxon>
        <taxon>Burkholderiaceae</taxon>
        <taxon>Pandoraea</taxon>
    </lineage>
</organism>
<dbReference type="PANTHER" id="PTHR30204:SF93">
    <property type="entry name" value="HTH MERR-TYPE DOMAIN-CONTAINING PROTEIN"/>
    <property type="match status" value="1"/>
</dbReference>
<evidence type="ECO:0000313" key="6">
    <source>
        <dbReference type="Proteomes" id="UP000254573"/>
    </source>
</evidence>
<accession>A0A378YUA9</accession>
<dbReference type="Proteomes" id="UP000361468">
    <property type="component" value="Unassembled WGS sequence"/>
</dbReference>